<dbReference type="EMBL" id="JAVRRA010016703">
    <property type="protein sequence ID" value="KAK5201321.1"/>
    <property type="molecule type" value="Genomic_DNA"/>
</dbReference>
<feature type="compositionally biased region" description="Basic and acidic residues" evidence="1">
    <location>
        <begin position="131"/>
        <end position="147"/>
    </location>
</feature>
<feature type="region of interest" description="Disordered" evidence="1">
    <location>
        <begin position="250"/>
        <end position="561"/>
    </location>
</feature>
<sequence>RVDPPQSPVDGEDPTWARATRNPMPSSTEDLLKRFKARKEKSRKDVMEDFRALTSDSQRLHVERLIEEQMWDERNPNVEWVFASVEAQTRYNPKYRARKETTALHVILKRRLKPSVAAAAGAKPPVTGEIVDIRTPLKRDGRSDLKTKGPNGGSVPSRLNGPGQPPMQGQSQRWMNMPNNVGPPSSRDQNVFFPPLHPPPFNAQPPMPFLPDPPNGLQPGRPPPPPFLGQTMFSDPDEIIDVFEMPKAKKIDNKKAQALNKGPQPMPPPPMDQYPPMQPMQPMPSMRQQNQRQPPLEPLPIPPMDQYPPMGPMPSMGKRNQRQPPFEPPVPRKSSLKTPDGAPFLDEAQKYKKTEAKVHRWRRDISTDDEEDGESVFSNLSGSSFTTPPSTPRSGKSVPRRGSLYRPDAHRRQSDGPIYPEHRKPALYRGETPSLPQDRGPPSGYRGERRRESFHVQPEDSYRTSRRPRDDRHYSVRESLRERPRVHQNSPPYDEYSPTGATSRRRSSYSRSPPRRLEYGDEADFERMRQKERQRDLDRQERLRRGDRAERDFRERREREMYARTDDRYADRPSFCRYNY</sequence>
<keyword evidence="3" id="KW-1185">Reference proteome</keyword>
<feature type="compositionally biased region" description="Pro residues" evidence="1">
    <location>
        <begin position="211"/>
        <end position="227"/>
    </location>
</feature>
<feature type="compositionally biased region" description="Pro residues" evidence="1">
    <location>
        <begin position="264"/>
        <end position="282"/>
    </location>
</feature>
<protein>
    <submittedName>
        <fullName evidence="2">Uncharacterized protein</fullName>
    </submittedName>
</protein>
<evidence type="ECO:0000313" key="3">
    <source>
        <dbReference type="Proteomes" id="UP001357485"/>
    </source>
</evidence>
<feature type="compositionally biased region" description="Low complexity" evidence="1">
    <location>
        <begin position="381"/>
        <end position="394"/>
    </location>
</feature>
<accession>A0ABR0LP46</accession>
<feature type="compositionally biased region" description="Basic and acidic residues" evidence="1">
    <location>
        <begin position="347"/>
        <end position="366"/>
    </location>
</feature>
<feature type="compositionally biased region" description="Basic and acidic residues" evidence="1">
    <location>
        <begin position="515"/>
        <end position="561"/>
    </location>
</feature>
<comment type="caution">
    <text evidence="2">The sequence shown here is derived from an EMBL/GenBank/DDBJ whole genome shotgun (WGS) entry which is preliminary data.</text>
</comment>
<feature type="non-terminal residue" evidence="2">
    <location>
        <position position="1"/>
    </location>
</feature>
<evidence type="ECO:0000256" key="1">
    <source>
        <dbReference type="SAM" id="MobiDB-lite"/>
    </source>
</evidence>
<feature type="compositionally biased region" description="Basic and acidic residues" evidence="1">
    <location>
        <begin position="446"/>
        <end position="485"/>
    </location>
</feature>
<feature type="compositionally biased region" description="Polar residues" evidence="1">
    <location>
        <begin position="171"/>
        <end position="189"/>
    </location>
</feature>
<feature type="region of interest" description="Disordered" evidence="1">
    <location>
        <begin position="130"/>
        <end position="189"/>
    </location>
</feature>
<feature type="region of interest" description="Disordered" evidence="1">
    <location>
        <begin position="211"/>
        <end position="233"/>
    </location>
</feature>
<gene>
    <name evidence="2" type="ORF">LTR16_003083</name>
</gene>
<feature type="compositionally biased region" description="Low complexity" evidence="1">
    <location>
        <begin position="283"/>
        <end position="294"/>
    </location>
</feature>
<name>A0ABR0LP46_9PEZI</name>
<feature type="compositionally biased region" description="Basic and acidic residues" evidence="1">
    <location>
        <begin position="407"/>
        <end position="424"/>
    </location>
</feature>
<reference evidence="2 3" key="1">
    <citation type="submission" date="2023-08" db="EMBL/GenBank/DDBJ databases">
        <title>Black Yeasts Isolated from many extreme environments.</title>
        <authorList>
            <person name="Coleine C."/>
            <person name="Stajich J.E."/>
            <person name="Selbmann L."/>
        </authorList>
    </citation>
    <scope>NUCLEOTIDE SEQUENCE [LARGE SCALE GENOMIC DNA]</scope>
    <source>
        <strain evidence="2 3">CCFEE 536</strain>
    </source>
</reference>
<feature type="compositionally biased region" description="Pro residues" evidence="1">
    <location>
        <begin position="295"/>
        <end position="312"/>
    </location>
</feature>
<evidence type="ECO:0000313" key="2">
    <source>
        <dbReference type="EMBL" id="KAK5201321.1"/>
    </source>
</evidence>
<proteinExistence type="predicted"/>
<dbReference type="Proteomes" id="UP001357485">
    <property type="component" value="Unassembled WGS sequence"/>
</dbReference>
<feature type="region of interest" description="Disordered" evidence="1">
    <location>
        <begin position="1"/>
        <end position="30"/>
    </location>
</feature>
<organism evidence="2 3">
    <name type="scientific">Cryomyces antarcticus</name>
    <dbReference type="NCBI Taxonomy" id="329879"/>
    <lineage>
        <taxon>Eukaryota</taxon>
        <taxon>Fungi</taxon>
        <taxon>Dikarya</taxon>
        <taxon>Ascomycota</taxon>
        <taxon>Pezizomycotina</taxon>
        <taxon>Dothideomycetes</taxon>
        <taxon>Dothideomycetes incertae sedis</taxon>
        <taxon>Cryomyces</taxon>
    </lineage>
</organism>